<accession>A0A917U3G2</accession>
<name>A0A917U3G2_9ACTN</name>
<dbReference type="AlphaFoldDB" id="A0A917U3G2"/>
<sequence>MATQVQEADAELQLEVALALLPLLGRCAEMNGGREVLRRGSRLDDAQDRRALVREVARQWLALGPRDRARYAGDRPAALVEFAGDYVDEVESNEPDEGEYQQYGYDAAMEIVWRRHAESIRRRDAGRE</sequence>
<keyword evidence="2" id="KW-1185">Reference proteome</keyword>
<dbReference type="RefSeq" id="WP_190253345.1">
    <property type="nucleotide sequence ID" value="NZ_BMPI01000033.1"/>
</dbReference>
<proteinExistence type="predicted"/>
<dbReference type="Proteomes" id="UP000642070">
    <property type="component" value="Unassembled WGS sequence"/>
</dbReference>
<evidence type="ECO:0000313" key="2">
    <source>
        <dbReference type="Proteomes" id="UP000642070"/>
    </source>
</evidence>
<gene>
    <name evidence="1" type="ORF">GCM10007977_060240</name>
</gene>
<protein>
    <submittedName>
        <fullName evidence="1">Uncharacterized protein</fullName>
    </submittedName>
</protein>
<evidence type="ECO:0000313" key="1">
    <source>
        <dbReference type="EMBL" id="GGM50460.1"/>
    </source>
</evidence>
<reference evidence="1" key="1">
    <citation type="journal article" date="2014" name="Int. J. Syst. Evol. Microbiol.">
        <title>Complete genome sequence of Corynebacterium casei LMG S-19264T (=DSM 44701T), isolated from a smear-ripened cheese.</title>
        <authorList>
            <consortium name="US DOE Joint Genome Institute (JGI-PGF)"/>
            <person name="Walter F."/>
            <person name="Albersmeier A."/>
            <person name="Kalinowski J."/>
            <person name="Ruckert C."/>
        </authorList>
    </citation>
    <scope>NUCLEOTIDE SEQUENCE</scope>
    <source>
        <strain evidence="1">JCM 19831</strain>
    </source>
</reference>
<comment type="caution">
    <text evidence="1">The sequence shown here is derived from an EMBL/GenBank/DDBJ whole genome shotgun (WGS) entry which is preliminary data.</text>
</comment>
<organism evidence="1 2">
    <name type="scientific">Dactylosporangium sucinum</name>
    <dbReference type="NCBI Taxonomy" id="1424081"/>
    <lineage>
        <taxon>Bacteria</taxon>
        <taxon>Bacillati</taxon>
        <taxon>Actinomycetota</taxon>
        <taxon>Actinomycetes</taxon>
        <taxon>Micromonosporales</taxon>
        <taxon>Micromonosporaceae</taxon>
        <taxon>Dactylosporangium</taxon>
    </lineage>
</organism>
<dbReference type="EMBL" id="BMPI01000033">
    <property type="protein sequence ID" value="GGM50460.1"/>
    <property type="molecule type" value="Genomic_DNA"/>
</dbReference>
<reference evidence="1" key="2">
    <citation type="submission" date="2020-09" db="EMBL/GenBank/DDBJ databases">
        <authorList>
            <person name="Sun Q."/>
            <person name="Ohkuma M."/>
        </authorList>
    </citation>
    <scope>NUCLEOTIDE SEQUENCE</scope>
    <source>
        <strain evidence="1">JCM 19831</strain>
    </source>
</reference>